<accession>A0ABT1QLM9</accession>
<dbReference type="SUPFAM" id="SSF55486">
    <property type="entry name" value="Metalloproteases ('zincins'), catalytic domain"/>
    <property type="match status" value="1"/>
</dbReference>
<gene>
    <name evidence="7" type="ORF">NM961_01775</name>
</gene>
<feature type="signal peptide" evidence="5">
    <location>
        <begin position="1"/>
        <end position="25"/>
    </location>
</feature>
<keyword evidence="8" id="KW-1185">Reference proteome</keyword>
<feature type="chain" id="PRO_5045525050" evidence="5">
    <location>
        <begin position="26"/>
        <end position="670"/>
    </location>
</feature>
<dbReference type="InterPro" id="IPR024079">
    <property type="entry name" value="MetalloPept_cat_dom_sf"/>
</dbReference>
<proteinExistence type="predicted"/>
<dbReference type="GO" id="GO:0008237">
    <property type="term" value="F:metallopeptidase activity"/>
    <property type="evidence" value="ECO:0007669"/>
    <property type="project" value="UniProtKB-KW"/>
</dbReference>
<dbReference type="RefSeq" id="WP_255910576.1">
    <property type="nucleotide sequence ID" value="NZ_JANFQO010000001.1"/>
</dbReference>
<sequence length="670" mass="72038">MHRKRIISAALLAAFVLAAALSAQASQVAPQSEQELAAAPRIVVAEVESAQSRWNPQGTLILTDYRLRRLETLRGDFAASFVLTQGGGTVGGETHHLSDLPELEVGGRYLLFLNEADNPVFSSVRYGAAGARRVEPAGGLRGGGDLRGFRDLVARTAVRSDAQLRPASHGRRYPASEYRRDAVRGVQAIQRPAQALPVLPPDPAADLPGVPLPQSGAAPAELYSVDLPDYLVQRAPAPTITFNPLPLDWPWSPSDQHMMSTWNSYGDIFRVLQTPTGTWAWNNNRYDLAGFPSDAEMQAQFGAGWGATTLAVCYSRWSGSGPILESDIAINPAYSWTLDDAEGTSDAPAWSFRQTLLHELGHSWGLQHPWETQNVFWPSTMNYGPKWARDPKLHSDDTAGIRSVYPGISLHDGSLVMYSTADNAANNNASYTPTVPAASSYFHGQTLSFVGPVELQNLGTSNLVNPGVDVYLTGVRMAYASSVYLGRSNYTTTVAPFPNSLALLNLGSYLIGSSVPTGIYYPVIYLAASGATDAQLGNNSAWGRAENPVTVRNVTQSLIPLPAPQLSSVGRIGPDGEWTYSVNAQAGYTYRFATCGQASFDTMIVVVGSSSLVVNDDACSPQSEVVWTSTSNEALTITVSGYSAADQGTFQLEYSGSNSDLIFRNGFQQP</sequence>
<dbReference type="Gene3D" id="3.40.390.10">
    <property type="entry name" value="Collagenase (Catalytic Domain)"/>
    <property type="match status" value="1"/>
</dbReference>
<evidence type="ECO:0000313" key="7">
    <source>
        <dbReference type="EMBL" id="MCQ4163429.1"/>
    </source>
</evidence>
<keyword evidence="3 7" id="KW-0378">Hydrolase</keyword>
<dbReference type="Pfam" id="PF00413">
    <property type="entry name" value="Peptidase_M10"/>
    <property type="match status" value="1"/>
</dbReference>
<dbReference type="EMBL" id="JANFQO010000001">
    <property type="protein sequence ID" value="MCQ4163429.1"/>
    <property type="molecule type" value="Genomic_DNA"/>
</dbReference>
<organism evidence="7 8">
    <name type="scientific">Tahibacter harae</name>
    <dbReference type="NCBI Taxonomy" id="2963937"/>
    <lineage>
        <taxon>Bacteria</taxon>
        <taxon>Pseudomonadati</taxon>
        <taxon>Pseudomonadota</taxon>
        <taxon>Gammaproteobacteria</taxon>
        <taxon>Lysobacterales</taxon>
        <taxon>Rhodanobacteraceae</taxon>
        <taxon>Tahibacter</taxon>
    </lineage>
</organism>
<name>A0ABT1QLM9_9GAMM</name>
<comment type="caution">
    <text evidence="7">The sequence shown here is derived from an EMBL/GenBank/DDBJ whole genome shotgun (WGS) entry which is preliminary data.</text>
</comment>
<keyword evidence="4" id="KW-0862">Zinc</keyword>
<keyword evidence="7" id="KW-0482">Metalloprotease</keyword>
<keyword evidence="5" id="KW-0732">Signal</keyword>
<dbReference type="InterPro" id="IPR001818">
    <property type="entry name" value="Pept_M10_metallopeptidase"/>
</dbReference>
<evidence type="ECO:0000256" key="3">
    <source>
        <dbReference type="ARBA" id="ARBA00022801"/>
    </source>
</evidence>
<keyword evidence="2" id="KW-0479">Metal-binding</keyword>
<feature type="domain" description="Peptidase M10 metallopeptidase" evidence="6">
    <location>
        <begin position="322"/>
        <end position="405"/>
    </location>
</feature>
<dbReference type="Proteomes" id="UP001165498">
    <property type="component" value="Unassembled WGS sequence"/>
</dbReference>
<evidence type="ECO:0000256" key="4">
    <source>
        <dbReference type="ARBA" id="ARBA00022833"/>
    </source>
</evidence>
<keyword evidence="1" id="KW-0645">Protease</keyword>
<evidence type="ECO:0000256" key="1">
    <source>
        <dbReference type="ARBA" id="ARBA00022670"/>
    </source>
</evidence>
<reference evidence="7" key="1">
    <citation type="submission" date="2022-07" db="EMBL/GenBank/DDBJ databases">
        <title>Tahibacter sp., a new gammaproteobacterium isolated from the silt sample collected at pig farm.</title>
        <authorList>
            <person name="Chen H."/>
        </authorList>
    </citation>
    <scope>NUCLEOTIDE SEQUENCE</scope>
    <source>
        <strain evidence="7">P2K</strain>
    </source>
</reference>
<evidence type="ECO:0000259" key="6">
    <source>
        <dbReference type="Pfam" id="PF00413"/>
    </source>
</evidence>
<protein>
    <submittedName>
        <fullName evidence="7">Matrixin family metalloprotease</fullName>
        <ecNumber evidence="7">3.4.24.-</ecNumber>
    </submittedName>
</protein>
<evidence type="ECO:0000256" key="5">
    <source>
        <dbReference type="SAM" id="SignalP"/>
    </source>
</evidence>
<evidence type="ECO:0000256" key="2">
    <source>
        <dbReference type="ARBA" id="ARBA00022723"/>
    </source>
</evidence>
<evidence type="ECO:0000313" key="8">
    <source>
        <dbReference type="Proteomes" id="UP001165498"/>
    </source>
</evidence>
<dbReference type="EC" id="3.4.24.-" evidence="7"/>